<reference evidence="3 4" key="1">
    <citation type="submission" date="2013-10" db="EMBL/GenBank/DDBJ databases">
        <title>Complete genome sequence of Corynebacterium lactis DSM 45799(T), isolated from raw cow milk.</title>
        <authorList>
            <person name="Ruckert C."/>
            <person name="Albersmeier A."/>
            <person name="Lipski A."/>
            <person name="Kalinowski J."/>
        </authorList>
    </citation>
    <scope>NUCLEOTIDE SEQUENCE [LARGE SCALE GENOMIC DNA]</scope>
    <source>
        <strain evidence="3 4">RW2-5</strain>
    </source>
</reference>
<dbReference type="GO" id="GO:0016603">
    <property type="term" value="F:glutaminyl-peptide cyclotransferase activity"/>
    <property type="evidence" value="ECO:0007669"/>
    <property type="project" value="InterPro"/>
</dbReference>
<feature type="chain" id="PRO_5005477324" evidence="2">
    <location>
        <begin position="23"/>
        <end position="329"/>
    </location>
</feature>
<evidence type="ECO:0000313" key="4">
    <source>
        <dbReference type="Proteomes" id="UP000058446"/>
    </source>
</evidence>
<dbReference type="Pfam" id="PF05096">
    <property type="entry name" value="Glu_cyclase_2"/>
    <property type="match status" value="1"/>
</dbReference>
<dbReference type="InterPro" id="IPR007788">
    <property type="entry name" value="QCT"/>
</dbReference>
<evidence type="ECO:0000256" key="2">
    <source>
        <dbReference type="SAM" id="SignalP"/>
    </source>
</evidence>
<dbReference type="Proteomes" id="UP000058446">
    <property type="component" value="Chromosome"/>
</dbReference>
<feature type="signal peptide" evidence="2">
    <location>
        <begin position="1"/>
        <end position="22"/>
    </location>
</feature>
<dbReference type="PANTHER" id="PTHR31270:SF1">
    <property type="entry name" value="GLUTAMINYL-PEPTIDE CYCLOTRANSFERASE"/>
    <property type="match status" value="1"/>
</dbReference>
<accession>A0A0K2H2L3</accession>
<proteinExistence type="predicted"/>
<protein>
    <submittedName>
        <fullName evidence="3">Glutaminyl-peptide cyclotransferase</fullName>
    </submittedName>
</protein>
<dbReference type="AlphaFoldDB" id="A0A0K2H2L3"/>
<dbReference type="InterPro" id="IPR011044">
    <property type="entry name" value="Quino_amine_DH_bsu"/>
</dbReference>
<keyword evidence="2" id="KW-0732">Signal</keyword>
<dbReference type="RefSeq" id="WP_082313331.1">
    <property type="nucleotide sequence ID" value="NZ_CP006841.1"/>
</dbReference>
<evidence type="ECO:0000313" key="3">
    <source>
        <dbReference type="EMBL" id="ALA67961.1"/>
    </source>
</evidence>
<feature type="region of interest" description="Disordered" evidence="1">
    <location>
        <begin position="26"/>
        <end position="62"/>
    </location>
</feature>
<dbReference type="PROSITE" id="PS51257">
    <property type="entry name" value="PROKAR_LIPOPROTEIN"/>
    <property type="match status" value="1"/>
</dbReference>
<gene>
    <name evidence="3" type="ORF">CLAC_10050</name>
</gene>
<evidence type="ECO:0000256" key="1">
    <source>
        <dbReference type="SAM" id="MobiDB-lite"/>
    </source>
</evidence>
<keyword evidence="3" id="KW-0808">Transferase</keyword>
<dbReference type="EMBL" id="CP006841">
    <property type="protein sequence ID" value="ALA67961.1"/>
    <property type="molecule type" value="Genomic_DNA"/>
</dbReference>
<dbReference type="STRING" id="1408189.CLAC_10050"/>
<dbReference type="KEGG" id="clw:CLAC_10050"/>
<dbReference type="PATRIC" id="fig|1408189.4.peg.2020"/>
<keyword evidence="4" id="KW-1185">Reference proteome</keyword>
<feature type="compositionally biased region" description="Low complexity" evidence="1">
    <location>
        <begin position="26"/>
        <end position="40"/>
    </location>
</feature>
<name>A0A0K2H2L3_9CORY</name>
<sequence>MKKFPSGVLAALCALTLSAALAACSSPDSSAPSAESPSATLDDESAATSTPPKFPAPGVTLPGLGKAPTLPVTIIDTLPFSSPSGAPFVQGVEFEEDGSLLIGTGLYGESKVYRLRDWINDPAAPPTEVHDLAPELFGEGITRHDDRLWQLTWKEGKAIERDAASLEQRREVPLETEGWGACSFQDTVVTSDGSGTLTFRNPKSFAPEHQVPVRAAGEDTTWLNELECVDTGRGREVWANVWQSPYIYRIDASSGEVTGIVDAELLLRDLAQRVTDEERSSLDVLNGIGLIPGSSTEADGSRDFLLTGKKWPYAYRVNVGDGVDKREKH</sequence>
<dbReference type="SUPFAM" id="SSF50969">
    <property type="entry name" value="YVTN repeat-like/Quinoprotein amine dehydrogenase"/>
    <property type="match status" value="1"/>
</dbReference>
<dbReference type="OrthoDB" id="9783700at2"/>
<dbReference type="PANTHER" id="PTHR31270">
    <property type="entry name" value="GLUTAMINYL-PEPTIDE CYCLOTRANSFERASE"/>
    <property type="match status" value="1"/>
</dbReference>
<organism evidence="3 4">
    <name type="scientific">Corynebacterium lactis RW2-5</name>
    <dbReference type="NCBI Taxonomy" id="1408189"/>
    <lineage>
        <taxon>Bacteria</taxon>
        <taxon>Bacillati</taxon>
        <taxon>Actinomycetota</taxon>
        <taxon>Actinomycetes</taxon>
        <taxon>Mycobacteriales</taxon>
        <taxon>Corynebacteriaceae</taxon>
        <taxon>Corynebacterium</taxon>
    </lineage>
</organism>